<dbReference type="Proteomes" id="UP001147148">
    <property type="component" value="Unassembled WGS sequence"/>
</dbReference>
<gene>
    <name evidence="2" type="ORF">OL233_07920</name>
</gene>
<accession>A0ABT5X2K0</accession>
<dbReference type="EMBL" id="JAPDSH010000005">
    <property type="protein sequence ID" value="MDF0480219.1"/>
    <property type="molecule type" value="Genomic_DNA"/>
</dbReference>
<dbReference type="RefSeq" id="WP_275471797.1">
    <property type="nucleotide sequence ID" value="NZ_JAPDSH010000005.1"/>
</dbReference>
<feature type="transmembrane region" description="Helical" evidence="1">
    <location>
        <begin position="114"/>
        <end position="138"/>
    </location>
</feature>
<keyword evidence="1" id="KW-1133">Transmembrane helix</keyword>
<feature type="transmembrane region" description="Helical" evidence="1">
    <location>
        <begin position="83"/>
        <end position="108"/>
    </location>
</feature>
<feature type="transmembrane region" description="Helical" evidence="1">
    <location>
        <begin position="183"/>
        <end position="200"/>
    </location>
</feature>
<evidence type="ECO:0000313" key="3">
    <source>
        <dbReference type="Proteomes" id="UP001147148"/>
    </source>
</evidence>
<comment type="caution">
    <text evidence="2">The sequence shown here is derived from an EMBL/GenBank/DDBJ whole genome shotgun (WGS) entry which is preliminary data.</text>
</comment>
<keyword evidence="1" id="KW-0812">Transmembrane</keyword>
<protein>
    <submittedName>
        <fullName evidence="2">YesL family protein</fullName>
    </submittedName>
</protein>
<name>A0ABT5X2K0_9ENTE</name>
<keyword evidence="3" id="KW-1185">Reference proteome</keyword>
<sequence length="214" mass="24290">MIKSGQRLGQKLFSVDNKVMRGFSVIFDLVILNVLFLIGCMPIFTIGVSLSSMYSVTLKLVKKENDSIVKLFIKAYKDNLKQGLLYGILALALIIFLYMDLFYLSLLFPTSVGMIKIMIIALAIMIYLIYLYIFPLIARYEFSSKEVYQTALKISLSNLPWNLVLVSLNLPIIAMFFISGVSMIIMCLVMIVIGFSGLAYSQSGIFRKIFEKYE</sequence>
<keyword evidence="1" id="KW-0472">Membrane</keyword>
<evidence type="ECO:0000256" key="1">
    <source>
        <dbReference type="SAM" id="Phobius"/>
    </source>
</evidence>
<dbReference type="InterPro" id="IPR006938">
    <property type="entry name" value="DUF624"/>
</dbReference>
<organism evidence="2 3">
    <name type="scientific">Vagococcus proximus</name>
    <dbReference type="NCBI Taxonomy" id="2991417"/>
    <lineage>
        <taxon>Bacteria</taxon>
        <taxon>Bacillati</taxon>
        <taxon>Bacillota</taxon>
        <taxon>Bacilli</taxon>
        <taxon>Lactobacillales</taxon>
        <taxon>Enterococcaceae</taxon>
        <taxon>Vagococcus</taxon>
    </lineage>
</organism>
<dbReference type="Pfam" id="PF04854">
    <property type="entry name" value="DUF624"/>
    <property type="match status" value="1"/>
</dbReference>
<reference evidence="2" key="1">
    <citation type="submission" date="2022-10" db="EMBL/GenBank/DDBJ databases">
        <title>Vagococcus sp. isolated from poultry meat.</title>
        <authorList>
            <person name="Johansson P."/>
            <person name="Bjorkroth J."/>
        </authorList>
    </citation>
    <scope>NUCLEOTIDE SEQUENCE</scope>
    <source>
        <strain evidence="2">PNs007</strain>
    </source>
</reference>
<proteinExistence type="predicted"/>
<evidence type="ECO:0000313" key="2">
    <source>
        <dbReference type="EMBL" id="MDF0480219.1"/>
    </source>
</evidence>